<organism evidence="2 3">
    <name type="scientific">Massilia haematophila</name>
    <dbReference type="NCBI Taxonomy" id="457923"/>
    <lineage>
        <taxon>Bacteria</taxon>
        <taxon>Pseudomonadati</taxon>
        <taxon>Pseudomonadota</taxon>
        <taxon>Betaproteobacteria</taxon>
        <taxon>Burkholderiales</taxon>
        <taxon>Oxalobacteraceae</taxon>
        <taxon>Telluria group</taxon>
        <taxon>Massilia</taxon>
    </lineage>
</organism>
<dbReference type="RefSeq" id="WP_379734498.1">
    <property type="nucleotide sequence ID" value="NZ_JBHRVV010000001.1"/>
</dbReference>
<evidence type="ECO:0000313" key="2">
    <source>
        <dbReference type="EMBL" id="MFC3458085.1"/>
    </source>
</evidence>
<name>A0ABV7PHE3_9BURK</name>
<dbReference type="EMBL" id="JBHRVV010000001">
    <property type="protein sequence ID" value="MFC3458085.1"/>
    <property type="molecule type" value="Genomic_DNA"/>
</dbReference>
<evidence type="ECO:0008006" key="4">
    <source>
        <dbReference type="Google" id="ProtNLM"/>
    </source>
</evidence>
<proteinExistence type="predicted"/>
<keyword evidence="3" id="KW-1185">Reference proteome</keyword>
<evidence type="ECO:0000313" key="3">
    <source>
        <dbReference type="Proteomes" id="UP001595665"/>
    </source>
</evidence>
<sequence length="112" mass="11824">MRRVFVIFLILLFPLNVFALSHSMATAGPGAAPFLAASEGQAYSATSAADIGIDTASELDPDEPPAGMDLHDIVDLDPGLRLAVLREAGAAPRTARRPWHALCPPLRPPRAA</sequence>
<feature type="signal peptide" evidence="1">
    <location>
        <begin position="1"/>
        <end position="19"/>
    </location>
</feature>
<keyword evidence="1" id="KW-0732">Signal</keyword>
<protein>
    <recommendedName>
        <fullName evidence="4">Secreted protein</fullName>
    </recommendedName>
</protein>
<feature type="chain" id="PRO_5045416379" description="Secreted protein" evidence="1">
    <location>
        <begin position="20"/>
        <end position="112"/>
    </location>
</feature>
<gene>
    <name evidence="2" type="ORF">ACFOPH_07455</name>
</gene>
<evidence type="ECO:0000256" key="1">
    <source>
        <dbReference type="SAM" id="SignalP"/>
    </source>
</evidence>
<accession>A0ABV7PHE3</accession>
<dbReference type="Proteomes" id="UP001595665">
    <property type="component" value="Unassembled WGS sequence"/>
</dbReference>
<reference evidence="3" key="1">
    <citation type="journal article" date="2019" name="Int. J. Syst. Evol. Microbiol.">
        <title>The Global Catalogue of Microorganisms (GCM) 10K type strain sequencing project: providing services to taxonomists for standard genome sequencing and annotation.</title>
        <authorList>
            <consortium name="The Broad Institute Genomics Platform"/>
            <consortium name="The Broad Institute Genome Sequencing Center for Infectious Disease"/>
            <person name="Wu L."/>
            <person name="Ma J."/>
        </authorList>
    </citation>
    <scope>NUCLEOTIDE SEQUENCE [LARGE SCALE GENOMIC DNA]</scope>
    <source>
        <strain evidence="3">CCM 7480</strain>
    </source>
</reference>
<comment type="caution">
    <text evidence="2">The sequence shown here is derived from an EMBL/GenBank/DDBJ whole genome shotgun (WGS) entry which is preliminary data.</text>
</comment>